<keyword evidence="2" id="KW-0804">Transcription</keyword>
<keyword evidence="1" id="KW-0805">Transcription regulation</keyword>
<feature type="compositionally biased region" description="Basic and acidic residues" evidence="4">
    <location>
        <begin position="645"/>
        <end position="661"/>
    </location>
</feature>
<sequence>MFTLAVMSIYVCLTLQVTARRLWKHIYDELGGNPGSTSAATCTRRHYERLILPYERYLKGEEDKPLPPAKARKHTTSMSEDSEKEVKIRNGELHVKVRKAEKEGHLENVEGSQVKHQKKVPAVQVDARRHPDRQVQHLKCEKPEGGSSAVREHSRIKSWPPMDQEKGEKIEAEKLRSREQTKRGGETQESHKSSLDLASDSSVKPSLHVVGGKIDLRPSVPMFQHLQSGILNFQLPRGVSPLDVLKSRLGLSTSKDASRPTLHRAHKVERLNSQVLKLCCKTLGESERANVATGLTTAGPEGALRPGKKLVFRQVNGIQLVNQNASPLSLLCNTGSLEHIENLKEENKASPRPELFKSLAVNAANGMSLTQPRKRDLKSECLNLSKASDSSYIYDHKGTLCEILPQNLSNKQSPLPSVSSVHYREQSSPLNLSKSSRASSVKRTRDFMDTPLYLSKKTAPSYLLPSPLKAHCKDKESHEKDEQSVKKLKLDSHCNEATDQSGDSQHLDPSSVVEGLSEPPPSQGSTITMDDLPTDLSLPRYPKIQKPSETSTGSDSSQEKKMRLSYETAGKDPPDPPQISSLPGASKTVTETTTAANSQRSSAENGLLGLIIVDQMKESCPEDLQKSPECQPLPSGNTKSAEQSHLPHSDKSRKDTEESSGKKSLASQLNKVSQEGTPERDSESNLSNQASSSTSQGDNRKGPASSPYLLGGYHPALVPQLQNMAERFGAHFQLVDLNKNSVKPRKSDSVLSPGLPNSPVMVPGSVQHRQLLASHSQQMYNHLLRAAVLPGLPYDELLMHRLSSSPSAFSPSHLSAVYPEKQL</sequence>
<proteinExistence type="predicted"/>
<feature type="region of interest" description="Disordered" evidence="4">
    <location>
        <begin position="61"/>
        <end position="85"/>
    </location>
</feature>
<feature type="compositionally biased region" description="Polar residues" evidence="4">
    <location>
        <begin position="634"/>
        <end position="643"/>
    </location>
</feature>
<evidence type="ECO:0000259" key="6">
    <source>
        <dbReference type="PROSITE" id="PS51011"/>
    </source>
</evidence>
<feature type="region of interest" description="Disordered" evidence="4">
    <location>
        <begin position="98"/>
        <end position="203"/>
    </location>
</feature>
<reference evidence="8" key="3">
    <citation type="journal article" date="2014" name="Nature">
        <title>Elephant shark genome provides unique insights into gnathostome evolution.</title>
        <authorList>
            <consortium name="International Elephant Shark Genome Sequencing Consortium"/>
            <person name="Venkatesh B."/>
            <person name="Lee A.P."/>
            <person name="Ravi V."/>
            <person name="Maurya A.K."/>
            <person name="Lian M.M."/>
            <person name="Swann J.B."/>
            <person name="Ohta Y."/>
            <person name="Flajnik M.F."/>
            <person name="Sutoh Y."/>
            <person name="Kasahara M."/>
            <person name="Hoon S."/>
            <person name="Gangu V."/>
            <person name="Roy S.W."/>
            <person name="Irimia M."/>
            <person name="Korzh V."/>
            <person name="Kondrychyn I."/>
            <person name="Lim Z.W."/>
            <person name="Tay B.H."/>
            <person name="Tohari S."/>
            <person name="Kong K.W."/>
            <person name="Ho S."/>
            <person name="Lorente-Galdos B."/>
            <person name="Quilez J."/>
            <person name="Marques-Bonet T."/>
            <person name="Raney B.J."/>
            <person name="Ingham P.W."/>
            <person name="Tay A."/>
            <person name="Hillier L.W."/>
            <person name="Minx P."/>
            <person name="Boehm T."/>
            <person name="Wilson R.K."/>
            <person name="Brenner S."/>
            <person name="Warren W.C."/>
        </authorList>
    </citation>
    <scope>NUCLEOTIDE SEQUENCE [LARGE SCALE GENOMIC DNA]</scope>
</reference>
<dbReference type="Gene3D" id="1.10.150.60">
    <property type="entry name" value="ARID DNA-binding domain"/>
    <property type="match status" value="1"/>
</dbReference>
<dbReference type="InterPro" id="IPR036431">
    <property type="entry name" value="ARID_dom_sf"/>
</dbReference>
<reference evidence="7" key="5">
    <citation type="submission" date="2025-09" db="UniProtKB">
        <authorList>
            <consortium name="Ensembl"/>
        </authorList>
    </citation>
    <scope>IDENTIFICATION</scope>
</reference>
<evidence type="ECO:0000313" key="7">
    <source>
        <dbReference type="Ensembl" id="ENSCMIP00000029750.1"/>
    </source>
</evidence>
<dbReference type="PANTHER" id="PTHR13964">
    <property type="entry name" value="RBP-RELATED"/>
    <property type="match status" value="1"/>
</dbReference>
<dbReference type="Ensembl" id="ENSCMIT00000030216.1">
    <property type="protein sequence ID" value="ENSCMIP00000029750.1"/>
    <property type="gene ID" value="ENSCMIG00000012843.1"/>
</dbReference>
<dbReference type="InterPro" id="IPR051232">
    <property type="entry name" value="ARID/SWI1_ChromRemod"/>
</dbReference>
<feature type="compositionally biased region" description="Basic and acidic residues" evidence="4">
    <location>
        <begin position="163"/>
        <end position="194"/>
    </location>
</feature>
<evidence type="ECO:0000313" key="8">
    <source>
        <dbReference type="Proteomes" id="UP000314986"/>
    </source>
</evidence>
<dbReference type="OMA" id="MYNHLLR"/>
<feature type="compositionally biased region" description="Basic and acidic residues" evidence="4">
    <location>
        <begin position="126"/>
        <end position="155"/>
    </location>
</feature>
<dbReference type="GO" id="GO:0006357">
    <property type="term" value="P:regulation of transcription by RNA polymerase II"/>
    <property type="evidence" value="ECO:0007669"/>
    <property type="project" value="TreeGrafter"/>
</dbReference>
<protein>
    <recommendedName>
        <fullName evidence="6">ARID domain-containing protein</fullName>
    </recommendedName>
</protein>
<feature type="compositionally biased region" description="Basic and acidic residues" evidence="4">
    <location>
        <begin position="98"/>
        <end position="108"/>
    </location>
</feature>
<reference evidence="8" key="1">
    <citation type="journal article" date="2006" name="Science">
        <title>Ancient noncoding elements conserved in the human genome.</title>
        <authorList>
            <person name="Venkatesh B."/>
            <person name="Kirkness E.F."/>
            <person name="Loh Y.H."/>
            <person name="Halpern A.L."/>
            <person name="Lee A.P."/>
            <person name="Johnson J."/>
            <person name="Dandona N."/>
            <person name="Viswanathan L.D."/>
            <person name="Tay A."/>
            <person name="Venter J.C."/>
            <person name="Strausberg R.L."/>
            <person name="Brenner S."/>
        </authorList>
    </citation>
    <scope>NUCLEOTIDE SEQUENCE [LARGE SCALE GENOMIC DNA]</scope>
</reference>
<dbReference type="GO" id="GO:0005634">
    <property type="term" value="C:nucleus"/>
    <property type="evidence" value="ECO:0007669"/>
    <property type="project" value="TreeGrafter"/>
</dbReference>
<evidence type="ECO:0000256" key="2">
    <source>
        <dbReference type="ARBA" id="ARBA00023163"/>
    </source>
</evidence>
<evidence type="ECO:0000256" key="4">
    <source>
        <dbReference type="SAM" id="MobiDB-lite"/>
    </source>
</evidence>
<dbReference type="Proteomes" id="UP000314986">
    <property type="component" value="Unassembled WGS sequence"/>
</dbReference>
<dbReference type="AlphaFoldDB" id="A0A4W3JBL4"/>
<feature type="compositionally biased region" description="Polar residues" evidence="4">
    <location>
        <begin position="665"/>
        <end position="676"/>
    </location>
</feature>
<feature type="chain" id="PRO_5021323717" description="ARID domain-containing protein" evidence="5">
    <location>
        <begin position="20"/>
        <end position="823"/>
    </location>
</feature>
<name>A0A4W3JBL4_CALMI</name>
<organism evidence="7 8">
    <name type="scientific">Callorhinchus milii</name>
    <name type="common">Ghost shark</name>
    <dbReference type="NCBI Taxonomy" id="7868"/>
    <lineage>
        <taxon>Eukaryota</taxon>
        <taxon>Metazoa</taxon>
        <taxon>Chordata</taxon>
        <taxon>Craniata</taxon>
        <taxon>Vertebrata</taxon>
        <taxon>Chondrichthyes</taxon>
        <taxon>Holocephali</taxon>
        <taxon>Chimaeriformes</taxon>
        <taxon>Callorhinchidae</taxon>
        <taxon>Callorhinchus</taxon>
    </lineage>
</organism>
<feature type="region of interest" description="Disordered" evidence="4">
    <location>
        <begin position="493"/>
        <end position="605"/>
    </location>
</feature>
<feature type="signal peptide" evidence="5">
    <location>
        <begin position="1"/>
        <end position="19"/>
    </location>
</feature>
<dbReference type="STRING" id="7868.ENSCMIP00000029750"/>
<dbReference type="GeneTree" id="ENSGT00940000161078"/>
<evidence type="ECO:0000256" key="5">
    <source>
        <dbReference type="SAM" id="SignalP"/>
    </source>
</evidence>
<dbReference type="PANTHER" id="PTHR13964:SF44">
    <property type="entry name" value="ARID DOMAIN-CONTAINING PROTEIN"/>
    <property type="match status" value="1"/>
</dbReference>
<feature type="compositionally biased region" description="Low complexity" evidence="4">
    <location>
        <begin position="684"/>
        <end position="696"/>
    </location>
</feature>
<reference evidence="7" key="4">
    <citation type="submission" date="2025-08" db="UniProtKB">
        <authorList>
            <consortium name="Ensembl"/>
        </authorList>
    </citation>
    <scope>IDENTIFICATION</scope>
</reference>
<feature type="domain" description="ARID" evidence="6">
    <location>
        <begin position="1"/>
        <end position="59"/>
    </location>
</feature>
<feature type="compositionally biased region" description="Basic and acidic residues" evidence="4">
    <location>
        <begin position="557"/>
        <end position="574"/>
    </location>
</feature>
<accession>A0A4W3JBL4</accession>
<feature type="compositionally biased region" description="Polar residues" evidence="4">
    <location>
        <begin position="497"/>
        <end position="508"/>
    </location>
</feature>
<evidence type="ECO:0000256" key="3">
    <source>
        <dbReference type="ARBA" id="ARBA00023242"/>
    </source>
</evidence>
<feature type="region of interest" description="Disordered" evidence="4">
    <location>
        <begin position="412"/>
        <end position="443"/>
    </location>
</feature>
<feature type="compositionally biased region" description="Polar residues" evidence="4">
    <location>
        <begin position="578"/>
        <end position="604"/>
    </location>
</feature>
<keyword evidence="3" id="KW-0539">Nucleus</keyword>
<keyword evidence="8" id="KW-1185">Reference proteome</keyword>
<feature type="region of interest" description="Disordered" evidence="4">
    <location>
        <begin position="619"/>
        <end position="708"/>
    </location>
</feature>
<dbReference type="InterPro" id="IPR001606">
    <property type="entry name" value="ARID_dom"/>
</dbReference>
<keyword evidence="5" id="KW-0732">Signal</keyword>
<evidence type="ECO:0000256" key="1">
    <source>
        <dbReference type="ARBA" id="ARBA00023015"/>
    </source>
</evidence>
<dbReference type="PROSITE" id="PS51011">
    <property type="entry name" value="ARID"/>
    <property type="match status" value="1"/>
</dbReference>
<dbReference type="SUPFAM" id="SSF46774">
    <property type="entry name" value="ARID-like"/>
    <property type="match status" value="1"/>
</dbReference>
<feature type="compositionally biased region" description="Polar residues" evidence="4">
    <location>
        <begin position="547"/>
        <end position="556"/>
    </location>
</feature>
<dbReference type="GO" id="GO:0000976">
    <property type="term" value="F:transcription cis-regulatory region binding"/>
    <property type="evidence" value="ECO:0007669"/>
    <property type="project" value="TreeGrafter"/>
</dbReference>
<dbReference type="InParanoid" id="A0A4W3JBL4"/>
<reference evidence="8" key="2">
    <citation type="journal article" date="2007" name="PLoS Biol.">
        <title>Survey sequencing and comparative analysis of the elephant shark (Callorhinchus milii) genome.</title>
        <authorList>
            <person name="Venkatesh B."/>
            <person name="Kirkness E.F."/>
            <person name="Loh Y.H."/>
            <person name="Halpern A.L."/>
            <person name="Lee A.P."/>
            <person name="Johnson J."/>
            <person name="Dandona N."/>
            <person name="Viswanathan L.D."/>
            <person name="Tay A."/>
            <person name="Venter J.C."/>
            <person name="Strausberg R.L."/>
            <person name="Brenner S."/>
        </authorList>
    </citation>
    <scope>NUCLEOTIDE SEQUENCE [LARGE SCALE GENOMIC DNA]</scope>
</reference>
<feature type="compositionally biased region" description="Polar residues" evidence="4">
    <location>
        <begin position="412"/>
        <end position="441"/>
    </location>
</feature>